<dbReference type="AlphaFoldDB" id="A0ABD0X7E6"/>
<comment type="similarity">
    <text evidence="3">Belongs to the HARBI1 family.</text>
</comment>
<feature type="domain" description="DDE Tnp4" evidence="9">
    <location>
        <begin position="153"/>
        <end position="247"/>
    </location>
</feature>
<evidence type="ECO:0000256" key="4">
    <source>
        <dbReference type="ARBA" id="ARBA00022722"/>
    </source>
</evidence>
<comment type="subcellular location">
    <subcellularLocation>
        <location evidence="2">Nucleus</location>
    </subcellularLocation>
</comment>
<dbReference type="GO" id="GO:0004518">
    <property type="term" value="F:nuclease activity"/>
    <property type="evidence" value="ECO:0007669"/>
    <property type="project" value="UniProtKB-KW"/>
</dbReference>
<keyword evidence="7" id="KW-0539">Nucleus</keyword>
<dbReference type="GO" id="GO:0005634">
    <property type="term" value="C:nucleus"/>
    <property type="evidence" value="ECO:0007669"/>
    <property type="project" value="UniProtKB-SubCell"/>
</dbReference>
<dbReference type="Proteomes" id="UP001557470">
    <property type="component" value="Unassembled WGS sequence"/>
</dbReference>
<protein>
    <recommendedName>
        <fullName evidence="9">DDE Tnp4 domain-containing protein</fullName>
    </recommendedName>
</protein>
<evidence type="ECO:0000256" key="6">
    <source>
        <dbReference type="ARBA" id="ARBA00022801"/>
    </source>
</evidence>
<evidence type="ECO:0000256" key="5">
    <source>
        <dbReference type="ARBA" id="ARBA00022723"/>
    </source>
</evidence>
<evidence type="ECO:0000259" key="9">
    <source>
        <dbReference type="Pfam" id="PF13359"/>
    </source>
</evidence>
<dbReference type="InterPro" id="IPR045249">
    <property type="entry name" value="HARBI1-like"/>
</dbReference>
<organism evidence="10 11">
    <name type="scientific">Umbra pygmaea</name>
    <name type="common">Eastern mudminnow</name>
    <dbReference type="NCBI Taxonomy" id="75934"/>
    <lineage>
        <taxon>Eukaryota</taxon>
        <taxon>Metazoa</taxon>
        <taxon>Chordata</taxon>
        <taxon>Craniata</taxon>
        <taxon>Vertebrata</taxon>
        <taxon>Euteleostomi</taxon>
        <taxon>Actinopterygii</taxon>
        <taxon>Neopterygii</taxon>
        <taxon>Teleostei</taxon>
        <taxon>Protacanthopterygii</taxon>
        <taxon>Esociformes</taxon>
        <taxon>Umbridae</taxon>
        <taxon>Umbra</taxon>
    </lineage>
</organism>
<dbReference type="PANTHER" id="PTHR22930:SF267">
    <property type="entry name" value="NUCLEASE HARBI1-RELATED"/>
    <property type="match status" value="1"/>
</dbReference>
<dbReference type="EMBL" id="JAGEUA010000003">
    <property type="protein sequence ID" value="KAL0993964.1"/>
    <property type="molecule type" value="Genomic_DNA"/>
</dbReference>
<keyword evidence="5" id="KW-0479">Metal-binding</keyword>
<sequence length="268" mass="30121">MACPFLTDPVDLGAQIIRKAIRTKRLFKDRQNPLSFSEEYITERYHFSSHCIVYLADLLAPSLENDTHRSCALTVMQTLCIGLHFFACGGFIHTVGDAENLSKSTVCRSIRRVYLTLARILPDFVKFPGHSSQQEIKDRFNRIAGLPNVIGVLDCTHIPIKSPSGPEALNYTNQRSFHSINVQMVCDSQCLITNIDTKWPGSTNDFHIFRESTLYQQFQQGCFDGCLVADNDYPCLPFMMTPYLNPKAGSPRVTTESRGHHCGVRGPA</sequence>
<evidence type="ECO:0000313" key="10">
    <source>
        <dbReference type="EMBL" id="KAL0993964.1"/>
    </source>
</evidence>
<keyword evidence="4" id="KW-0540">Nuclease</keyword>
<comment type="caution">
    <text evidence="10">The sequence shown here is derived from an EMBL/GenBank/DDBJ whole genome shotgun (WGS) entry which is preliminary data.</text>
</comment>
<proteinExistence type="inferred from homology"/>
<feature type="region of interest" description="Disordered" evidence="8">
    <location>
        <begin position="249"/>
        <end position="268"/>
    </location>
</feature>
<evidence type="ECO:0000256" key="8">
    <source>
        <dbReference type="SAM" id="MobiDB-lite"/>
    </source>
</evidence>
<comment type="cofactor">
    <cofactor evidence="1">
        <name>a divalent metal cation</name>
        <dbReference type="ChEBI" id="CHEBI:60240"/>
    </cofactor>
</comment>
<dbReference type="PANTHER" id="PTHR22930">
    <property type="match status" value="1"/>
</dbReference>
<dbReference type="InterPro" id="IPR027806">
    <property type="entry name" value="HARBI1_dom"/>
</dbReference>
<evidence type="ECO:0000256" key="3">
    <source>
        <dbReference type="ARBA" id="ARBA00006958"/>
    </source>
</evidence>
<evidence type="ECO:0000256" key="7">
    <source>
        <dbReference type="ARBA" id="ARBA00023242"/>
    </source>
</evidence>
<dbReference type="GO" id="GO:0016787">
    <property type="term" value="F:hydrolase activity"/>
    <property type="evidence" value="ECO:0007669"/>
    <property type="project" value="UniProtKB-KW"/>
</dbReference>
<keyword evidence="6" id="KW-0378">Hydrolase</keyword>
<keyword evidence="11" id="KW-1185">Reference proteome</keyword>
<gene>
    <name evidence="10" type="ORF">UPYG_G00116170</name>
</gene>
<evidence type="ECO:0000256" key="1">
    <source>
        <dbReference type="ARBA" id="ARBA00001968"/>
    </source>
</evidence>
<accession>A0ABD0X7E6</accession>
<dbReference type="Pfam" id="PF13359">
    <property type="entry name" value="DDE_Tnp_4"/>
    <property type="match status" value="1"/>
</dbReference>
<reference evidence="10 11" key="1">
    <citation type="submission" date="2024-06" db="EMBL/GenBank/DDBJ databases">
        <authorList>
            <person name="Pan Q."/>
            <person name="Wen M."/>
            <person name="Jouanno E."/>
            <person name="Zahm M."/>
            <person name="Klopp C."/>
            <person name="Cabau C."/>
            <person name="Louis A."/>
            <person name="Berthelot C."/>
            <person name="Parey E."/>
            <person name="Roest Crollius H."/>
            <person name="Montfort J."/>
            <person name="Robinson-Rechavi M."/>
            <person name="Bouchez O."/>
            <person name="Lampietro C."/>
            <person name="Lopez Roques C."/>
            <person name="Donnadieu C."/>
            <person name="Postlethwait J."/>
            <person name="Bobe J."/>
            <person name="Verreycken H."/>
            <person name="Guiguen Y."/>
        </authorList>
    </citation>
    <scope>NUCLEOTIDE SEQUENCE [LARGE SCALE GENOMIC DNA]</scope>
    <source>
        <strain evidence="10">Up_M1</strain>
        <tissue evidence="10">Testis</tissue>
    </source>
</reference>
<evidence type="ECO:0000313" key="11">
    <source>
        <dbReference type="Proteomes" id="UP001557470"/>
    </source>
</evidence>
<name>A0ABD0X7E6_UMBPY</name>
<evidence type="ECO:0000256" key="2">
    <source>
        <dbReference type="ARBA" id="ARBA00004123"/>
    </source>
</evidence>
<dbReference type="GO" id="GO:0046872">
    <property type="term" value="F:metal ion binding"/>
    <property type="evidence" value="ECO:0007669"/>
    <property type="project" value="UniProtKB-KW"/>
</dbReference>